<dbReference type="EMBL" id="KN818419">
    <property type="protein sequence ID" value="KIL56492.1"/>
    <property type="molecule type" value="Genomic_DNA"/>
</dbReference>
<dbReference type="HOGENOM" id="CLU_2209343_0_0_1"/>
<dbReference type="STRING" id="946122.A0A0C2W5U6"/>
<gene>
    <name evidence="1" type="ORF">M378DRAFT_17048</name>
</gene>
<dbReference type="Proteomes" id="UP000054549">
    <property type="component" value="Unassembled WGS sequence"/>
</dbReference>
<proteinExistence type="predicted"/>
<protein>
    <recommendedName>
        <fullName evidence="3">DUF4219 domain-containing protein</fullName>
    </recommendedName>
</protein>
<evidence type="ECO:0000313" key="1">
    <source>
        <dbReference type="EMBL" id="KIL56492.1"/>
    </source>
</evidence>
<reference evidence="1 2" key="1">
    <citation type="submission" date="2014-04" db="EMBL/GenBank/DDBJ databases">
        <title>Evolutionary Origins and Diversification of the Mycorrhizal Mutualists.</title>
        <authorList>
            <consortium name="DOE Joint Genome Institute"/>
            <consortium name="Mycorrhizal Genomics Consortium"/>
            <person name="Kohler A."/>
            <person name="Kuo A."/>
            <person name="Nagy L.G."/>
            <person name="Floudas D."/>
            <person name="Copeland A."/>
            <person name="Barry K.W."/>
            <person name="Cichocki N."/>
            <person name="Veneault-Fourrey C."/>
            <person name="LaButti K."/>
            <person name="Lindquist E.A."/>
            <person name="Lipzen A."/>
            <person name="Lundell T."/>
            <person name="Morin E."/>
            <person name="Murat C."/>
            <person name="Riley R."/>
            <person name="Ohm R."/>
            <person name="Sun H."/>
            <person name="Tunlid A."/>
            <person name="Henrissat B."/>
            <person name="Grigoriev I.V."/>
            <person name="Hibbett D.S."/>
            <person name="Martin F."/>
        </authorList>
    </citation>
    <scope>NUCLEOTIDE SEQUENCE [LARGE SCALE GENOMIC DNA]</scope>
    <source>
        <strain evidence="1 2">Koide BX008</strain>
    </source>
</reference>
<accession>A0A0C2W5U6</accession>
<dbReference type="InParanoid" id="A0A0C2W5U6"/>
<sequence length="107" mass="12432">MFDGSNWIQWEPLMKAYLKYSSVWQYVDDTATIPEDPLLHILSDEPDVREELQPLVANANADPPITAAMVQQRNQYINERNQEVVAYNTWVVTDREARIKNRAIPSQ</sequence>
<organism evidence="1 2">
    <name type="scientific">Amanita muscaria (strain Koide BX008)</name>
    <dbReference type="NCBI Taxonomy" id="946122"/>
    <lineage>
        <taxon>Eukaryota</taxon>
        <taxon>Fungi</taxon>
        <taxon>Dikarya</taxon>
        <taxon>Basidiomycota</taxon>
        <taxon>Agaricomycotina</taxon>
        <taxon>Agaricomycetes</taxon>
        <taxon>Agaricomycetidae</taxon>
        <taxon>Agaricales</taxon>
        <taxon>Pluteineae</taxon>
        <taxon>Amanitaceae</taxon>
        <taxon>Amanita</taxon>
    </lineage>
</organism>
<name>A0A0C2W5U6_AMAMK</name>
<evidence type="ECO:0008006" key="3">
    <source>
        <dbReference type="Google" id="ProtNLM"/>
    </source>
</evidence>
<dbReference type="AlphaFoldDB" id="A0A0C2W5U6"/>
<keyword evidence="2" id="KW-1185">Reference proteome</keyword>
<evidence type="ECO:0000313" key="2">
    <source>
        <dbReference type="Proteomes" id="UP000054549"/>
    </source>
</evidence>